<feature type="transmembrane region" description="Helical" evidence="1">
    <location>
        <begin position="12"/>
        <end position="28"/>
    </location>
</feature>
<evidence type="ECO:0000313" key="3">
    <source>
        <dbReference type="EMBL" id="MRX56683.1"/>
    </source>
</evidence>
<keyword evidence="1" id="KW-0472">Membrane</keyword>
<dbReference type="SUPFAM" id="SSF48317">
    <property type="entry name" value="Acid phosphatase/Vanadium-dependent haloperoxidase"/>
    <property type="match status" value="1"/>
</dbReference>
<feature type="transmembrane region" description="Helical" evidence="1">
    <location>
        <begin position="126"/>
        <end position="144"/>
    </location>
</feature>
<proteinExistence type="predicted"/>
<dbReference type="GO" id="GO:0016020">
    <property type="term" value="C:membrane"/>
    <property type="evidence" value="ECO:0007669"/>
    <property type="project" value="UniProtKB-SubCell"/>
</dbReference>
<evidence type="ECO:0000259" key="2">
    <source>
        <dbReference type="Pfam" id="PF01569"/>
    </source>
</evidence>
<gene>
    <name evidence="3" type="ORF">GJU41_22315</name>
</gene>
<keyword evidence="1" id="KW-1133">Transmembrane helix</keyword>
<feature type="transmembrane region" description="Helical" evidence="1">
    <location>
        <begin position="48"/>
        <end position="70"/>
    </location>
</feature>
<name>A0A6I2MLE2_9BACI</name>
<dbReference type="Pfam" id="PF01569">
    <property type="entry name" value="PAP2"/>
    <property type="match status" value="1"/>
</dbReference>
<evidence type="ECO:0000256" key="1">
    <source>
        <dbReference type="SAM" id="Phobius"/>
    </source>
</evidence>
<dbReference type="AlphaFoldDB" id="A0A6I2MLE2"/>
<comment type="caution">
    <text evidence="3">The sequence shown here is derived from an EMBL/GenBank/DDBJ whole genome shotgun (WGS) entry which is preliminary data.</text>
</comment>
<feature type="transmembrane region" description="Helical" evidence="1">
    <location>
        <begin position="179"/>
        <end position="197"/>
    </location>
</feature>
<reference evidence="3 4" key="1">
    <citation type="submission" date="2019-11" db="EMBL/GenBank/DDBJ databases">
        <title>Bacillus idriensis genome.</title>
        <authorList>
            <person name="Konopka E.N."/>
            <person name="Newman J.D."/>
        </authorList>
    </citation>
    <scope>NUCLEOTIDE SEQUENCE [LARGE SCALE GENOMIC DNA]</scope>
    <source>
        <strain evidence="3 4">DSM 19097</strain>
    </source>
</reference>
<dbReference type="EMBL" id="WKKF01000015">
    <property type="protein sequence ID" value="MRX56683.1"/>
    <property type="molecule type" value="Genomic_DNA"/>
</dbReference>
<evidence type="ECO:0000313" key="4">
    <source>
        <dbReference type="Proteomes" id="UP000441585"/>
    </source>
</evidence>
<feature type="domain" description="Phosphatidic acid phosphatase type 2/haloperoxidase" evidence="2">
    <location>
        <begin position="79"/>
        <end position="197"/>
    </location>
</feature>
<accession>A0A6I2MLE2</accession>
<feature type="transmembrane region" description="Helical" evidence="1">
    <location>
        <begin position="77"/>
        <end position="99"/>
    </location>
</feature>
<keyword evidence="1" id="KW-0812">Transmembrane</keyword>
<dbReference type="InterPro" id="IPR000326">
    <property type="entry name" value="PAP2/HPO"/>
</dbReference>
<dbReference type="RefSeq" id="WP_154319638.1">
    <property type="nucleotide sequence ID" value="NZ_CAJFZX010000005.1"/>
</dbReference>
<dbReference type="InterPro" id="IPR036938">
    <property type="entry name" value="PAP2/HPO_sf"/>
</dbReference>
<organism evidence="3 4">
    <name type="scientific">Metabacillus idriensis</name>
    <dbReference type="NCBI Taxonomy" id="324768"/>
    <lineage>
        <taxon>Bacteria</taxon>
        <taxon>Bacillati</taxon>
        <taxon>Bacillota</taxon>
        <taxon>Bacilli</taxon>
        <taxon>Bacillales</taxon>
        <taxon>Bacillaceae</taxon>
        <taxon>Metabacillus</taxon>
    </lineage>
</organism>
<keyword evidence="4" id="KW-1185">Reference proteome</keyword>
<protein>
    <submittedName>
        <fullName evidence="3">Phosphoesterase</fullName>
    </submittedName>
</protein>
<dbReference type="Proteomes" id="UP000441585">
    <property type="component" value="Unassembled WGS sequence"/>
</dbReference>
<feature type="transmembrane region" description="Helical" evidence="1">
    <location>
        <begin position="156"/>
        <end position="173"/>
    </location>
</feature>
<sequence length="228" mass="26143">MSKEALTKIRDLSGLLIFPVLGMIYELLNASKQGAENIGTVFDSFIPFVPVFILPYIFWYVFMFGFLLYFWWKNPGVYWKTIIAIVIGEIICFVTYFFFQTTVPRPQITGDSFLLQLVSMIYKADAPLNCFPSIHVLTTIIIMLSFTQIKDTGKRMNVFTQITGILIILSTLFVKQHVIYDVISSVFLASGIWMILFERKAVAWKLANIKNTRKNTAKKSGLSKDLPY</sequence>